<reference evidence="2 3" key="1">
    <citation type="submission" date="2019-07" db="EMBL/GenBank/DDBJ databases">
        <title>Whole genome shotgun sequence of Cellulomonas terrae NBRC 100819.</title>
        <authorList>
            <person name="Hosoyama A."/>
            <person name="Uohara A."/>
            <person name="Ohji S."/>
            <person name="Ichikawa N."/>
        </authorList>
    </citation>
    <scope>NUCLEOTIDE SEQUENCE [LARGE SCALE GENOMIC DNA]</scope>
    <source>
        <strain evidence="2 3">NBRC 100819</strain>
    </source>
</reference>
<keyword evidence="1" id="KW-0812">Transmembrane</keyword>
<proteinExistence type="predicted"/>
<dbReference type="EMBL" id="BJWH01000012">
    <property type="protein sequence ID" value="GEL98944.1"/>
    <property type="molecule type" value="Genomic_DNA"/>
</dbReference>
<evidence type="ECO:0000313" key="3">
    <source>
        <dbReference type="Proteomes" id="UP000321049"/>
    </source>
</evidence>
<feature type="transmembrane region" description="Helical" evidence="1">
    <location>
        <begin position="6"/>
        <end position="31"/>
    </location>
</feature>
<dbReference type="Pfam" id="PF08592">
    <property type="entry name" value="Anthrone_oxy"/>
    <property type="match status" value="1"/>
</dbReference>
<evidence type="ECO:0000313" key="2">
    <source>
        <dbReference type="EMBL" id="GEL98944.1"/>
    </source>
</evidence>
<protein>
    <submittedName>
        <fullName evidence="2">Membrane protein</fullName>
    </submittedName>
</protein>
<name>A0A511JLX6_9CELL</name>
<comment type="caution">
    <text evidence="2">The sequence shown here is derived from an EMBL/GenBank/DDBJ whole genome shotgun (WGS) entry which is preliminary data.</text>
</comment>
<organism evidence="2 3">
    <name type="scientific">Cellulomonas terrae</name>
    <dbReference type="NCBI Taxonomy" id="311234"/>
    <lineage>
        <taxon>Bacteria</taxon>
        <taxon>Bacillati</taxon>
        <taxon>Actinomycetota</taxon>
        <taxon>Actinomycetes</taxon>
        <taxon>Micrococcales</taxon>
        <taxon>Cellulomonadaceae</taxon>
        <taxon>Cellulomonas</taxon>
    </lineage>
</organism>
<dbReference type="InterPro" id="IPR013901">
    <property type="entry name" value="Anthrone_oxy"/>
</dbReference>
<dbReference type="Proteomes" id="UP000321049">
    <property type="component" value="Unassembled WGS sequence"/>
</dbReference>
<evidence type="ECO:0000256" key="1">
    <source>
        <dbReference type="SAM" id="Phobius"/>
    </source>
</evidence>
<feature type="transmembrane region" description="Helical" evidence="1">
    <location>
        <begin position="63"/>
        <end position="82"/>
    </location>
</feature>
<feature type="transmembrane region" description="Helical" evidence="1">
    <location>
        <begin position="88"/>
        <end position="109"/>
    </location>
</feature>
<keyword evidence="1" id="KW-1133">Transmembrane helix</keyword>
<gene>
    <name evidence="2" type="ORF">CTE05_24910</name>
</gene>
<dbReference type="AlphaFoldDB" id="A0A511JLX6"/>
<accession>A0A511JLX6</accession>
<keyword evidence="1" id="KW-0472">Membrane</keyword>
<sequence length="159" mass="16392">MDPDLMSTPLVVLTVATAIASATVGGVLFAFSTFVMPALRRLPAAHGIAAMQSINVTAQRPPLMLLMFGTTLACVALVVVGVVDRSPWLLAGAAVYLVGAIGVTAAYNVPRNIELAALDPAGPDAAARWPGWVREWNAGNHVRTVAGIAAAALLLRAVV</sequence>
<keyword evidence="3" id="KW-1185">Reference proteome</keyword>